<keyword evidence="3 9" id="KW-1003">Cell membrane</keyword>
<evidence type="ECO:0000256" key="6">
    <source>
        <dbReference type="ARBA" id="ARBA00022989"/>
    </source>
</evidence>
<dbReference type="Pfam" id="PF20154">
    <property type="entry name" value="LNT_N"/>
    <property type="match status" value="1"/>
</dbReference>
<name>A0A5M6CZ37_9BACT</name>
<keyword evidence="5 9" id="KW-0812">Transmembrane</keyword>
<evidence type="ECO:0000256" key="5">
    <source>
        <dbReference type="ARBA" id="ARBA00022692"/>
    </source>
</evidence>
<dbReference type="EC" id="2.3.1.269" evidence="9"/>
<dbReference type="EMBL" id="VWOX01000013">
    <property type="protein sequence ID" value="KAA5540498.1"/>
    <property type="molecule type" value="Genomic_DNA"/>
</dbReference>
<feature type="transmembrane region" description="Helical" evidence="9">
    <location>
        <begin position="226"/>
        <end position="242"/>
    </location>
</feature>
<reference evidence="12 13" key="1">
    <citation type="submission" date="2019-08" db="EMBL/GenBank/DDBJ databases">
        <authorList>
            <person name="Dhanesh K."/>
            <person name="Kumar G."/>
            <person name="Sasikala C."/>
            <person name="Venkata Ramana C."/>
        </authorList>
    </citation>
    <scope>NUCLEOTIDE SEQUENCE [LARGE SCALE GENOMIC DNA]</scope>
    <source>
        <strain evidence="12 13">JC645</strain>
    </source>
</reference>
<organism evidence="12 13">
    <name type="scientific">Roseiconus nitratireducens</name>
    <dbReference type="NCBI Taxonomy" id="2605748"/>
    <lineage>
        <taxon>Bacteria</taxon>
        <taxon>Pseudomonadati</taxon>
        <taxon>Planctomycetota</taxon>
        <taxon>Planctomycetia</taxon>
        <taxon>Pirellulales</taxon>
        <taxon>Pirellulaceae</taxon>
        <taxon>Roseiconus</taxon>
    </lineage>
</organism>
<evidence type="ECO:0000313" key="13">
    <source>
        <dbReference type="Proteomes" id="UP000324479"/>
    </source>
</evidence>
<comment type="function">
    <text evidence="9">Catalyzes the phospholipid dependent N-acylation of the N-terminal cysteine of apolipoprotein, the last step in lipoprotein maturation.</text>
</comment>
<comment type="subcellular location">
    <subcellularLocation>
        <location evidence="1 9">Cell membrane</location>
        <topology evidence="1 9">Multi-pass membrane protein</topology>
    </subcellularLocation>
</comment>
<keyword evidence="4 9" id="KW-0808">Transferase</keyword>
<evidence type="ECO:0000256" key="9">
    <source>
        <dbReference type="HAMAP-Rule" id="MF_01148"/>
    </source>
</evidence>
<comment type="similarity">
    <text evidence="2 9">Belongs to the CN hydrolase family. Apolipoprotein N-acyltransferase subfamily.</text>
</comment>
<evidence type="ECO:0000256" key="7">
    <source>
        <dbReference type="ARBA" id="ARBA00023136"/>
    </source>
</evidence>
<keyword evidence="12" id="KW-0449">Lipoprotein</keyword>
<dbReference type="PANTHER" id="PTHR38686:SF1">
    <property type="entry name" value="APOLIPOPROTEIN N-ACYLTRANSFERASE"/>
    <property type="match status" value="1"/>
</dbReference>
<accession>A0A5M6CZ37</accession>
<evidence type="ECO:0000256" key="1">
    <source>
        <dbReference type="ARBA" id="ARBA00004651"/>
    </source>
</evidence>
<evidence type="ECO:0000256" key="8">
    <source>
        <dbReference type="ARBA" id="ARBA00023315"/>
    </source>
</evidence>
<dbReference type="Proteomes" id="UP000324479">
    <property type="component" value="Unassembled WGS sequence"/>
</dbReference>
<evidence type="ECO:0000259" key="11">
    <source>
        <dbReference type="PROSITE" id="PS50263"/>
    </source>
</evidence>
<keyword evidence="7 9" id="KW-0472">Membrane</keyword>
<dbReference type="SUPFAM" id="SSF56317">
    <property type="entry name" value="Carbon-nitrogen hydrolase"/>
    <property type="match status" value="1"/>
</dbReference>
<dbReference type="InterPro" id="IPR003010">
    <property type="entry name" value="C-N_Hydrolase"/>
</dbReference>
<feature type="transmembrane region" description="Helical" evidence="9">
    <location>
        <begin position="254"/>
        <end position="271"/>
    </location>
</feature>
<dbReference type="InterPro" id="IPR045378">
    <property type="entry name" value="LNT_N"/>
</dbReference>
<evidence type="ECO:0000256" key="10">
    <source>
        <dbReference type="SAM" id="MobiDB-lite"/>
    </source>
</evidence>
<dbReference type="GO" id="GO:0005886">
    <property type="term" value="C:plasma membrane"/>
    <property type="evidence" value="ECO:0007669"/>
    <property type="project" value="UniProtKB-SubCell"/>
</dbReference>
<evidence type="ECO:0000256" key="2">
    <source>
        <dbReference type="ARBA" id="ARBA00010065"/>
    </source>
</evidence>
<dbReference type="PROSITE" id="PS50263">
    <property type="entry name" value="CN_HYDROLASE"/>
    <property type="match status" value="1"/>
</dbReference>
<keyword evidence="8 9" id="KW-0012">Acyltransferase</keyword>
<evidence type="ECO:0000313" key="12">
    <source>
        <dbReference type="EMBL" id="KAA5540498.1"/>
    </source>
</evidence>
<keyword evidence="13" id="KW-1185">Reference proteome</keyword>
<keyword evidence="6 9" id="KW-1133">Transmembrane helix</keyword>
<sequence>MPPRPRVSPIRYGPRNSGGFMWQRQKGRGGCGSVHSSEPASNSAPTRSRAPARERTAGWLRQPPPGLDDSRLKRGRRSLQDSRFQGGSLGTRGGRVAQHISRSRAPARQRTARWLRQPNRRSLQDSRFQGGSLGTRRGRVAQHISRSRAPARERTESWLRQPPAPHPSTLQNSDTAATSRFARIGPMASTAPQPEPPQQASRIVGRRWWCIAILAALLPWLSQPPLGWWPIAFIAAIPILLASTEPAPHRKQMLVLYATVAAYWALTLQGLRHAHPAMYLCWLALAGYLAVYPVLFVVALGRILRQGIPMIVAAPILWVGMECLRNYLLTGISAVMLGHTMADVPIMIQIADLGGSYAVSFVLVACNVALLTAWQAVMSRRRSSSAEPLPHPMPHPVLSVTVAAILLSATLLYGRFRLQQPTDPSTTTLALIGRNERVEYGQDPSRELELFDAYTRQSIEAVRNSDVSIDAVVWPESMFTGTLPWMIGGKNAELARQQGLRPQEFEALVQERRDAFRQRAAAVQAMLQPSRPADPPLPAPDLVVGCGVVDYSDAPRVYSGIVHIGKRGEVQQWYGKTHLVMFGEYVPLIPHLPLVRNWVPDGLGVTPGPGPQAFDIGNLKVSPNICIETAVERVAINHLRRLGATTSIPDAIVTVTNDGWFDDSSIITHHQRCAQLVAVACRRPILSAANNGPTAWIDSCGRVIEALPQGAAGSVIASPRLDRRTSLVMVLGDWPARFCAVLFVGPLLYRRRKSART</sequence>
<protein>
    <recommendedName>
        <fullName evidence="9">Apolipoprotein N-acyltransferase</fullName>
        <shortName evidence="9">ALP N-acyltransferase</shortName>
        <ecNumber evidence="9">2.3.1.269</ecNumber>
    </recommendedName>
</protein>
<feature type="transmembrane region" description="Helical" evidence="9">
    <location>
        <begin position="357"/>
        <end position="377"/>
    </location>
</feature>
<feature type="transmembrane region" description="Helical" evidence="9">
    <location>
        <begin position="277"/>
        <end position="300"/>
    </location>
</feature>
<feature type="compositionally biased region" description="Basic residues" evidence="10">
    <location>
        <begin position="101"/>
        <end position="113"/>
    </location>
</feature>
<feature type="domain" description="CN hydrolase" evidence="11">
    <location>
        <begin position="436"/>
        <end position="721"/>
    </location>
</feature>
<evidence type="ECO:0000256" key="3">
    <source>
        <dbReference type="ARBA" id="ARBA00022475"/>
    </source>
</evidence>
<feature type="compositionally biased region" description="Polar residues" evidence="10">
    <location>
        <begin position="34"/>
        <end position="46"/>
    </location>
</feature>
<feature type="transmembrane region" description="Helical" evidence="9">
    <location>
        <begin position="397"/>
        <end position="416"/>
    </location>
</feature>
<comment type="pathway">
    <text evidence="9">Protein modification; lipoprotein biosynthesis (N-acyl transfer).</text>
</comment>
<comment type="catalytic activity">
    <reaction evidence="9">
        <text>N-terminal S-1,2-diacyl-sn-glyceryl-L-cysteinyl-[lipoprotein] + a glycerophospholipid = N-acyl-S-1,2-diacyl-sn-glyceryl-L-cysteinyl-[lipoprotein] + a 2-acyl-sn-glycero-3-phospholipid + H(+)</text>
        <dbReference type="Rhea" id="RHEA:48228"/>
        <dbReference type="Rhea" id="RHEA-COMP:14681"/>
        <dbReference type="Rhea" id="RHEA-COMP:14684"/>
        <dbReference type="ChEBI" id="CHEBI:15378"/>
        <dbReference type="ChEBI" id="CHEBI:136912"/>
        <dbReference type="ChEBI" id="CHEBI:140656"/>
        <dbReference type="ChEBI" id="CHEBI:140657"/>
        <dbReference type="ChEBI" id="CHEBI:140660"/>
        <dbReference type="EC" id="2.3.1.269"/>
    </reaction>
</comment>
<dbReference type="PANTHER" id="PTHR38686">
    <property type="entry name" value="APOLIPOPROTEIN N-ACYLTRANSFERASE"/>
    <property type="match status" value="1"/>
</dbReference>
<dbReference type="HAMAP" id="MF_01148">
    <property type="entry name" value="Lnt"/>
    <property type="match status" value="1"/>
</dbReference>
<proteinExistence type="inferred from homology"/>
<dbReference type="GO" id="GO:0016410">
    <property type="term" value="F:N-acyltransferase activity"/>
    <property type="evidence" value="ECO:0007669"/>
    <property type="project" value="UniProtKB-UniRule"/>
</dbReference>
<dbReference type="AlphaFoldDB" id="A0A5M6CZ37"/>
<dbReference type="InterPro" id="IPR004563">
    <property type="entry name" value="Apolipo_AcylTrfase"/>
</dbReference>
<gene>
    <name evidence="9 12" type="primary">lnt</name>
    <name evidence="12" type="ORF">FYK55_21060</name>
</gene>
<comment type="caution">
    <text evidence="12">The sequence shown here is derived from an EMBL/GenBank/DDBJ whole genome shotgun (WGS) entry which is preliminary data.</text>
</comment>
<dbReference type="UniPathway" id="UPA00666"/>
<dbReference type="Gene3D" id="3.60.110.10">
    <property type="entry name" value="Carbon-nitrogen hydrolase"/>
    <property type="match status" value="1"/>
</dbReference>
<evidence type="ECO:0000256" key="4">
    <source>
        <dbReference type="ARBA" id="ARBA00022679"/>
    </source>
</evidence>
<feature type="region of interest" description="Disordered" evidence="10">
    <location>
        <begin position="1"/>
        <end position="175"/>
    </location>
</feature>
<dbReference type="GO" id="GO:0042158">
    <property type="term" value="P:lipoprotein biosynthetic process"/>
    <property type="evidence" value="ECO:0007669"/>
    <property type="project" value="UniProtKB-UniRule"/>
</dbReference>
<dbReference type="NCBIfam" id="TIGR00546">
    <property type="entry name" value="lnt"/>
    <property type="match status" value="1"/>
</dbReference>
<dbReference type="InterPro" id="IPR036526">
    <property type="entry name" value="C-N_Hydrolase_sf"/>
</dbReference>
<dbReference type="Pfam" id="PF00795">
    <property type="entry name" value="CN_hydrolase"/>
    <property type="match status" value="1"/>
</dbReference>
<comment type="caution">
    <text evidence="9">Lacks conserved residue(s) required for the propagation of feature annotation.</text>
</comment>